<accession>A0AAN7EDT4</accession>
<proteinExistence type="predicted"/>
<keyword evidence="1" id="KW-0732">Signal</keyword>
<protein>
    <recommendedName>
        <fullName evidence="4">Bifunctional inhibitor/plant lipid transfer protein/seed storage helical domain-containing protein</fullName>
    </recommendedName>
</protein>
<comment type="caution">
    <text evidence="2">The sequence shown here is derived from an EMBL/GenBank/DDBJ whole genome shotgun (WGS) entry which is preliminary data.</text>
</comment>
<dbReference type="Gene3D" id="1.10.110.10">
    <property type="entry name" value="Plant lipid-transfer and hydrophobic proteins"/>
    <property type="match status" value="1"/>
</dbReference>
<sequence>MRFVMKELFLPFLLLSLFTTTRAGLFTTTKAGIVLPKCPILAPYLEPCKNIFQTGNLTDPSLKTCCQGLNIINDNAYRHGDIAICNCLHKIVRANATAPSSVPRQVRVMTTAKLEEECGLNLRYPGFLLNYDCFY</sequence>
<dbReference type="AlphaFoldDB" id="A0AAN7EDT4"/>
<reference evidence="2 3" key="1">
    <citation type="journal article" date="2023" name="G3 (Bethesda)">
        <title>A haplotype-resolved chromosome-scale genome for Quercus rubra L. provides insights into the genetics of adaptive traits for red oak species.</title>
        <authorList>
            <person name="Kapoor B."/>
            <person name="Jenkins J."/>
            <person name="Schmutz J."/>
            <person name="Zhebentyayeva T."/>
            <person name="Kuelheim C."/>
            <person name="Coggeshall M."/>
            <person name="Heim C."/>
            <person name="Lasky J.R."/>
            <person name="Leites L."/>
            <person name="Islam-Faridi N."/>
            <person name="Romero-Severson J."/>
            <person name="DeLeo V.L."/>
            <person name="Lucas S.M."/>
            <person name="Lazic D."/>
            <person name="Gailing O."/>
            <person name="Carlson J."/>
            <person name="Staton M."/>
        </authorList>
    </citation>
    <scope>NUCLEOTIDE SEQUENCE [LARGE SCALE GENOMIC DNA]</scope>
    <source>
        <strain evidence="2">Pseudo-F2</strain>
    </source>
</reference>
<dbReference type="InterPro" id="IPR036312">
    <property type="entry name" value="Bifun_inhib/LTP/seed_sf"/>
</dbReference>
<organism evidence="2 3">
    <name type="scientific">Quercus rubra</name>
    <name type="common">Northern red oak</name>
    <name type="synonym">Quercus borealis</name>
    <dbReference type="NCBI Taxonomy" id="3512"/>
    <lineage>
        <taxon>Eukaryota</taxon>
        <taxon>Viridiplantae</taxon>
        <taxon>Streptophyta</taxon>
        <taxon>Embryophyta</taxon>
        <taxon>Tracheophyta</taxon>
        <taxon>Spermatophyta</taxon>
        <taxon>Magnoliopsida</taxon>
        <taxon>eudicotyledons</taxon>
        <taxon>Gunneridae</taxon>
        <taxon>Pentapetalae</taxon>
        <taxon>rosids</taxon>
        <taxon>fabids</taxon>
        <taxon>Fagales</taxon>
        <taxon>Fagaceae</taxon>
        <taxon>Quercus</taxon>
    </lineage>
</organism>
<name>A0AAN7EDT4_QUERU</name>
<keyword evidence="3" id="KW-1185">Reference proteome</keyword>
<feature type="chain" id="PRO_5042961139" description="Bifunctional inhibitor/plant lipid transfer protein/seed storage helical domain-containing protein" evidence="1">
    <location>
        <begin position="24"/>
        <end position="135"/>
    </location>
</feature>
<evidence type="ECO:0000313" key="3">
    <source>
        <dbReference type="Proteomes" id="UP001324115"/>
    </source>
</evidence>
<evidence type="ECO:0000313" key="2">
    <source>
        <dbReference type="EMBL" id="KAK4568774.1"/>
    </source>
</evidence>
<evidence type="ECO:0008006" key="4">
    <source>
        <dbReference type="Google" id="ProtNLM"/>
    </source>
</evidence>
<dbReference type="Proteomes" id="UP001324115">
    <property type="component" value="Unassembled WGS sequence"/>
</dbReference>
<evidence type="ECO:0000256" key="1">
    <source>
        <dbReference type="SAM" id="SignalP"/>
    </source>
</evidence>
<gene>
    <name evidence="2" type="ORF">RGQ29_004256</name>
</gene>
<dbReference type="EMBL" id="JAXUIC010000010">
    <property type="protein sequence ID" value="KAK4568774.1"/>
    <property type="molecule type" value="Genomic_DNA"/>
</dbReference>
<feature type="signal peptide" evidence="1">
    <location>
        <begin position="1"/>
        <end position="23"/>
    </location>
</feature>